<feature type="transmembrane region" description="Helical" evidence="1">
    <location>
        <begin position="97"/>
        <end position="118"/>
    </location>
</feature>
<protein>
    <recommendedName>
        <fullName evidence="5">DUF4345 domain-containing protein</fullName>
    </recommendedName>
</protein>
<dbReference type="RefSeq" id="WP_077099521.1">
    <property type="nucleotide sequence ID" value="NZ_LT717700.1"/>
</dbReference>
<dbReference type="AlphaFoldDB" id="A0A2U3NBA5"/>
<feature type="chain" id="PRO_5038698472" description="DUF4345 domain-containing protein" evidence="2">
    <location>
        <begin position="22"/>
        <end position="135"/>
    </location>
</feature>
<evidence type="ECO:0000256" key="2">
    <source>
        <dbReference type="SAM" id="SignalP"/>
    </source>
</evidence>
<organism evidence="3 4">
    <name type="scientific">Mycobacterium terramassiliense</name>
    <dbReference type="NCBI Taxonomy" id="1841859"/>
    <lineage>
        <taxon>Bacteria</taxon>
        <taxon>Bacillati</taxon>
        <taxon>Actinomycetota</taxon>
        <taxon>Actinomycetes</taxon>
        <taxon>Mycobacteriales</taxon>
        <taxon>Mycobacteriaceae</taxon>
        <taxon>Mycobacterium</taxon>
    </lineage>
</organism>
<keyword evidence="2" id="KW-0732">Signal</keyword>
<dbReference type="STRING" id="1841859.GCA_900157385_02262"/>
<keyword evidence="4" id="KW-1185">Reference proteome</keyword>
<feature type="transmembrane region" description="Helical" evidence="1">
    <location>
        <begin position="31"/>
        <end position="52"/>
    </location>
</feature>
<reference evidence="3 4" key="1">
    <citation type="submission" date="2017-01" db="EMBL/GenBank/DDBJ databases">
        <authorList>
            <consortium name="Urmite Genomes"/>
        </authorList>
    </citation>
    <scope>NUCLEOTIDE SEQUENCE [LARGE SCALE GENOMIC DNA]</scope>
    <source>
        <strain evidence="3 4">AB308</strain>
    </source>
</reference>
<evidence type="ECO:0008006" key="5">
    <source>
        <dbReference type="Google" id="ProtNLM"/>
    </source>
</evidence>
<dbReference type="OrthoDB" id="3218431at2"/>
<evidence type="ECO:0000256" key="1">
    <source>
        <dbReference type="SAM" id="Phobius"/>
    </source>
</evidence>
<evidence type="ECO:0000313" key="4">
    <source>
        <dbReference type="Proteomes" id="UP000241595"/>
    </source>
</evidence>
<name>A0A2U3NBA5_9MYCO</name>
<evidence type="ECO:0000313" key="3">
    <source>
        <dbReference type="EMBL" id="SPM28779.1"/>
    </source>
</evidence>
<dbReference type="Proteomes" id="UP000241595">
    <property type="component" value="Unassembled WGS sequence"/>
</dbReference>
<feature type="transmembrane region" description="Helical" evidence="1">
    <location>
        <begin position="59"/>
        <end position="77"/>
    </location>
</feature>
<gene>
    <name evidence="3" type="ORF">MTAB308_2266</name>
</gene>
<keyword evidence="1" id="KW-0812">Transmembrane</keyword>
<feature type="signal peptide" evidence="2">
    <location>
        <begin position="1"/>
        <end position="21"/>
    </location>
</feature>
<keyword evidence="1" id="KW-0472">Membrane</keyword>
<dbReference type="EMBL" id="FTRV01000011">
    <property type="protein sequence ID" value="SPM28779.1"/>
    <property type="molecule type" value="Genomic_DNA"/>
</dbReference>
<proteinExistence type="predicted"/>
<keyword evidence="1" id="KW-1133">Transmembrane helix</keyword>
<sequence>MKLLLRLGLAAALAVSAFSHAYLYVHGYQHIPMIGTSFLIQASVSFSLALLVAAGGPWWVEWSAAALAGGSLVAFVLSRTVGLFGFTERGWEPAPHAALSVIAEALCVALWAAAFVRWPRPSAAGLRTKASAAAP</sequence>
<accession>A0A2U3NBA5</accession>